<dbReference type="Pfam" id="PF03704">
    <property type="entry name" value="BTAD"/>
    <property type="match status" value="1"/>
</dbReference>
<dbReference type="Proteomes" id="UP000183015">
    <property type="component" value="Unassembled WGS sequence"/>
</dbReference>
<dbReference type="SUPFAM" id="SSF52540">
    <property type="entry name" value="P-loop containing nucleoside triphosphate hydrolases"/>
    <property type="match status" value="1"/>
</dbReference>
<dbReference type="GO" id="GO:0006355">
    <property type="term" value="P:regulation of DNA-templated transcription"/>
    <property type="evidence" value="ECO:0007669"/>
    <property type="project" value="InterPro"/>
</dbReference>
<evidence type="ECO:0000256" key="5">
    <source>
        <dbReference type="ARBA" id="ARBA00023163"/>
    </source>
</evidence>
<dbReference type="EMBL" id="FOAZ01000012">
    <property type="protein sequence ID" value="SEL75483.1"/>
    <property type="molecule type" value="Genomic_DNA"/>
</dbReference>
<evidence type="ECO:0000259" key="7">
    <source>
        <dbReference type="PROSITE" id="PS51755"/>
    </source>
</evidence>
<dbReference type="Pfam" id="PF13424">
    <property type="entry name" value="TPR_12"/>
    <property type="match status" value="1"/>
</dbReference>
<dbReference type="Pfam" id="PF00486">
    <property type="entry name" value="Trans_reg_C"/>
    <property type="match status" value="1"/>
</dbReference>
<protein>
    <submittedName>
        <fullName evidence="8">DNA-binding transcriptional activator of the SARP family</fullName>
    </submittedName>
</protein>
<keyword evidence="3" id="KW-0805">Transcription regulation</keyword>
<dbReference type="OrthoDB" id="581105at2"/>
<feature type="domain" description="OmpR/PhoB-type" evidence="7">
    <location>
        <begin position="1"/>
        <end position="94"/>
    </location>
</feature>
<dbReference type="eggNOG" id="COG3903">
    <property type="taxonomic scope" value="Bacteria"/>
</dbReference>
<dbReference type="SUPFAM" id="SSF46894">
    <property type="entry name" value="C-terminal effector domain of the bipartite response regulators"/>
    <property type="match status" value="1"/>
</dbReference>
<evidence type="ECO:0000313" key="8">
    <source>
        <dbReference type="EMBL" id="SEL75483.1"/>
    </source>
</evidence>
<dbReference type="SMART" id="SM01043">
    <property type="entry name" value="BTAD"/>
    <property type="match status" value="1"/>
</dbReference>
<dbReference type="InterPro" id="IPR019734">
    <property type="entry name" value="TPR_rpt"/>
</dbReference>
<dbReference type="InterPro" id="IPR011990">
    <property type="entry name" value="TPR-like_helical_dom_sf"/>
</dbReference>
<dbReference type="InterPro" id="IPR051677">
    <property type="entry name" value="AfsR-DnrI-RedD_regulator"/>
</dbReference>
<dbReference type="PANTHER" id="PTHR35807:SF1">
    <property type="entry name" value="TRANSCRIPTIONAL REGULATOR REDD"/>
    <property type="match status" value="1"/>
</dbReference>
<organism evidence="8 9">
    <name type="scientific">Streptacidiphilus jiangxiensis</name>
    <dbReference type="NCBI Taxonomy" id="235985"/>
    <lineage>
        <taxon>Bacteria</taxon>
        <taxon>Bacillati</taxon>
        <taxon>Actinomycetota</taxon>
        <taxon>Actinomycetes</taxon>
        <taxon>Kitasatosporales</taxon>
        <taxon>Streptomycetaceae</taxon>
        <taxon>Streptacidiphilus</taxon>
    </lineage>
</organism>
<dbReference type="GO" id="GO:0000160">
    <property type="term" value="P:phosphorelay signal transduction system"/>
    <property type="evidence" value="ECO:0007669"/>
    <property type="project" value="UniProtKB-KW"/>
</dbReference>
<dbReference type="PRINTS" id="PR00364">
    <property type="entry name" value="DISEASERSIST"/>
</dbReference>
<evidence type="ECO:0000256" key="4">
    <source>
        <dbReference type="ARBA" id="ARBA00023125"/>
    </source>
</evidence>
<evidence type="ECO:0000256" key="1">
    <source>
        <dbReference type="ARBA" id="ARBA00005820"/>
    </source>
</evidence>
<keyword evidence="2" id="KW-0902">Two-component regulatory system</keyword>
<dbReference type="PANTHER" id="PTHR35807">
    <property type="entry name" value="TRANSCRIPTIONAL REGULATOR REDD-RELATED"/>
    <property type="match status" value="1"/>
</dbReference>
<dbReference type="InterPro" id="IPR027417">
    <property type="entry name" value="P-loop_NTPase"/>
</dbReference>
<evidence type="ECO:0000256" key="6">
    <source>
        <dbReference type="PROSITE-ProRule" id="PRU01091"/>
    </source>
</evidence>
<dbReference type="GO" id="GO:0003677">
    <property type="term" value="F:DNA binding"/>
    <property type="evidence" value="ECO:0007669"/>
    <property type="project" value="UniProtKB-UniRule"/>
</dbReference>
<dbReference type="AlphaFoldDB" id="A0A1H7SSG9"/>
<name>A0A1H7SSG9_STRJI</name>
<dbReference type="SMART" id="SM00028">
    <property type="entry name" value="TPR"/>
    <property type="match status" value="4"/>
</dbReference>
<comment type="similarity">
    <text evidence="1">Belongs to the AfsR/DnrI/RedD regulatory family.</text>
</comment>
<dbReference type="SMART" id="SM00862">
    <property type="entry name" value="Trans_reg_C"/>
    <property type="match status" value="1"/>
</dbReference>
<dbReference type="InterPro" id="IPR036388">
    <property type="entry name" value="WH-like_DNA-bd_sf"/>
</dbReference>
<evidence type="ECO:0000313" key="9">
    <source>
        <dbReference type="Proteomes" id="UP000183015"/>
    </source>
</evidence>
<dbReference type="Pfam" id="PF00931">
    <property type="entry name" value="NB-ARC"/>
    <property type="match status" value="1"/>
</dbReference>
<dbReference type="STRING" id="235985.SAMN05414137_112196"/>
<feature type="DNA-binding region" description="OmpR/PhoB-type" evidence="6">
    <location>
        <begin position="1"/>
        <end position="94"/>
    </location>
</feature>
<evidence type="ECO:0000256" key="3">
    <source>
        <dbReference type="ARBA" id="ARBA00023015"/>
    </source>
</evidence>
<dbReference type="GO" id="GO:0043531">
    <property type="term" value="F:ADP binding"/>
    <property type="evidence" value="ECO:0007669"/>
    <property type="project" value="InterPro"/>
</dbReference>
<reference evidence="9" key="1">
    <citation type="submission" date="2016-10" db="EMBL/GenBank/DDBJ databases">
        <authorList>
            <person name="Varghese N."/>
        </authorList>
    </citation>
    <scope>NUCLEOTIDE SEQUENCE [LARGE SCALE GENOMIC DNA]</scope>
    <source>
        <strain evidence="9">DSM 45096 / BCRC 16803 / CGMCC 4.1857 / CIP 109030 / JCM 12277 / KCTC 19219 / NBRC 100920 / 33214</strain>
    </source>
</reference>
<dbReference type="Gene3D" id="1.25.40.10">
    <property type="entry name" value="Tetratricopeptide repeat domain"/>
    <property type="match status" value="3"/>
</dbReference>
<keyword evidence="4 6" id="KW-0238">DNA-binding</keyword>
<accession>A0A1H7SSG9</accession>
<dbReference type="RefSeq" id="WP_052439450.1">
    <property type="nucleotide sequence ID" value="NZ_BBPN01000054.1"/>
</dbReference>
<dbReference type="eggNOG" id="COG3629">
    <property type="taxonomic scope" value="Bacteria"/>
</dbReference>
<dbReference type="InterPro" id="IPR005158">
    <property type="entry name" value="BTAD"/>
</dbReference>
<dbReference type="InterPro" id="IPR016032">
    <property type="entry name" value="Sig_transdc_resp-reg_C-effctor"/>
</dbReference>
<evidence type="ECO:0000256" key="2">
    <source>
        <dbReference type="ARBA" id="ARBA00023012"/>
    </source>
</evidence>
<dbReference type="CDD" id="cd15831">
    <property type="entry name" value="BTAD"/>
    <property type="match status" value="1"/>
</dbReference>
<proteinExistence type="inferred from homology"/>
<keyword evidence="5" id="KW-0804">Transcription</keyword>
<dbReference type="SUPFAM" id="SSF48452">
    <property type="entry name" value="TPR-like"/>
    <property type="match status" value="2"/>
</dbReference>
<dbReference type="Gene3D" id="3.40.50.300">
    <property type="entry name" value="P-loop containing nucleotide triphosphate hydrolases"/>
    <property type="match status" value="1"/>
</dbReference>
<dbReference type="InterPro" id="IPR001867">
    <property type="entry name" value="OmpR/PhoB-type_DNA-bd"/>
</dbReference>
<sequence>MQFRVLGPLHAEVGGRELPLGGARQEKLLAALLLGANRMVPMDALVESVWDGDAPSTAVRQVQDLVSRLRRELALAGAEGDPLGTVRGGYTLRLPTEALDLLAFEEDRRRAQAAGRTAERVVLLRQALDRWHGPALAGMPGRALELDAARLNDLRLTVRKECVEAELILGRHRELTDELTLLLREHPLDEEIAEQAMLALYRSGRQSEALAVFRRLRAVLAEELGVEPTPQLCRLHARILDADPSLALPAPPAAAPAPVSGRGVVPRQLQADLADFTGRDELVARLVALLSGAAGPGAPLVLSALDGAGGVGKTSLAVHVAHRVLAHYPDGQLQADLRGVGGAPADPHDVLARLLRGLGVPDGEIPVDAEERAVLYRSMLAERRVLVLLDNVRDAAQVRPLLPGSGGCAVLVTSRSTLPGLDGATRLAVDVLDEAEAFELFVRIVGKEAVGAEPEAVATVLAVCAGLPLAIRVAGSRLVCQPGWTVAMLAERLLDEGRLLDELQVEDRAVRTTLAVGYAALPQDSARLLRQLGAAPGPTVGLPAVLALAGEDRTRTERALWTLLAAHLVEPAGPARYRMHDLVRVYAEELASARARESREAFARLAHWYLYTADSAARAVLPARAPAADDGFWDAAGRPLPASWLTFGDPAEAHSWFEAENRNLVAVVHACSVACLATERHLLELAPRLVWAFWADVYTRGEYAPEWETLCETVVRAVADLGDEAAESSVRKTLGIVRLATGRPEAAAEQFERSRAIRARLGDEPGALACTVDLACAYSKMGDHDRAIAGLETVLAAFRRSGETAKVAVVLNNLGVACHVGGRSAEAVGHLEESLRIKRELGDVAGEGKTLQSLAEIHLVGGRTGEALRACEEAVPVLRQSRAKELLALVQETAARAHAVEGRTAEADRCHAEAEALYVELGPERAASVRAELVRLSHIAGRPSPTE</sequence>
<gene>
    <name evidence="8" type="ORF">SAMN05414137_112196</name>
</gene>
<keyword evidence="9" id="KW-1185">Reference proteome</keyword>
<dbReference type="PROSITE" id="PS51755">
    <property type="entry name" value="OMPR_PHOB"/>
    <property type="match status" value="1"/>
</dbReference>
<dbReference type="Gene3D" id="1.10.10.10">
    <property type="entry name" value="Winged helix-like DNA-binding domain superfamily/Winged helix DNA-binding domain"/>
    <property type="match status" value="1"/>
</dbReference>
<dbReference type="InterPro" id="IPR002182">
    <property type="entry name" value="NB-ARC"/>
</dbReference>